<evidence type="ECO:0000256" key="6">
    <source>
        <dbReference type="ARBA" id="ARBA00022692"/>
    </source>
</evidence>
<name>A0AAX3P7F7_AERHY</name>
<evidence type="ECO:0000256" key="4">
    <source>
        <dbReference type="ARBA" id="ARBA00022676"/>
    </source>
</evidence>
<comment type="pathway">
    <text evidence="3">Protein modification; protein glycosylation.</text>
</comment>
<proteinExistence type="predicted"/>
<evidence type="ECO:0000313" key="14">
    <source>
        <dbReference type="Proteomes" id="UP001214666"/>
    </source>
</evidence>
<keyword evidence="9" id="KW-1133">Transmembrane helix</keyword>
<comment type="subcellular location">
    <subcellularLocation>
        <location evidence="2">Golgi apparatus membrane</location>
        <topology evidence="2">Single-pass type II membrane protein</topology>
    </subcellularLocation>
</comment>
<evidence type="ECO:0000256" key="3">
    <source>
        <dbReference type="ARBA" id="ARBA00004922"/>
    </source>
</evidence>
<evidence type="ECO:0000313" key="13">
    <source>
        <dbReference type="EMBL" id="WEE26098.1"/>
    </source>
</evidence>
<evidence type="ECO:0000256" key="8">
    <source>
        <dbReference type="ARBA" id="ARBA00022968"/>
    </source>
</evidence>
<dbReference type="Gene3D" id="3.90.550.10">
    <property type="entry name" value="Spore Coat Polysaccharide Biosynthesis Protein SpsA, Chain A"/>
    <property type="match status" value="1"/>
</dbReference>
<dbReference type="InterPro" id="IPR004139">
    <property type="entry name" value="Glyco_trans_13"/>
</dbReference>
<protein>
    <recommendedName>
        <fullName evidence="15">Sugar transferase</fullName>
    </recommendedName>
</protein>
<evidence type="ECO:0008006" key="15">
    <source>
        <dbReference type="Google" id="ProtNLM"/>
    </source>
</evidence>
<dbReference type="AlphaFoldDB" id="A0AAX3P7F7"/>
<evidence type="ECO:0000256" key="2">
    <source>
        <dbReference type="ARBA" id="ARBA00004323"/>
    </source>
</evidence>
<keyword evidence="5" id="KW-0808">Transferase</keyword>
<keyword evidence="4" id="KW-0328">Glycosyltransferase</keyword>
<dbReference type="SUPFAM" id="SSF53448">
    <property type="entry name" value="Nucleotide-diphospho-sugar transferases"/>
    <property type="match status" value="1"/>
</dbReference>
<evidence type="ECO:0000256" key="10">
    <source>
        <dbReference type="ARBA" id="ARBA00023034"/>
    </source>
</evidence>
<gene>
    <name evidence="13" type="ORF">PY771_21160</name>
</gene>
<evidence type="ECO:0000256" key="5">
    <source>
        <dbReference type="ARBA" id="ARBA00022679"/>
    </source>
</evidence>
<keyword evidence="8" id="KW-0735">Signal-anchor</keyword>
<comment type="cofactor">
    <cofactor evidence="1">
        <name>Mn(2+)</name>
        <dbReference type="ChEBI" id="CHEBI:29035"/>
    </cofactor>
</comment>
<keyword evidence="7" id="KW-0479">Metal-binding</keyword>
<evidence type="ECO:0000256" key="12">
    <source>
        <dbReference type="ARBA" id="ARBA00023211"/>
    </source>
</evidence>
<keyword evidence="6" id="KW-0812">Transmembrane</keyword>
<dbReference type="Pfam" id="PF03071">
    <property type="entry name" value="GNT-I"/>
    <property type="match status" value="1"/>
</dbReference>
<dbReference type="GO" id="GO:0008375">
    <property type="term" value="F:acetylglucosaminyltransferase activity"/>
    <property type="evidence" value="ECO:0007669"/>
    <property type="project" value="InterPro"/>
</dbReference>
<evidence type="ECO:0000256" key="9">
    <source>
        <dbReference type="ARBA" id="ARBA00022989"/>
    </source>
</evidence>
<evidence type="ECO:0000256" key="11">
    <source>
        <dbReference type="ARBA" id="ARBA00023136"/>
    </source>
</evidence>
<dbReference type="GO" id="GO:0046872">
    <property type="term" value="F:metal ion binding"/>
    <property type="evidence" value="ECO:0007669"/>
    <property type="project" value="UniProtKB-KW"/>
</dbReference>
<sequence>MGQNVQCNSCAPVVLFAYNRPEHTAKTLSFLQQCNLSEKTPLVVYLDGIKDIDDHGKQALILENLHNLSHFKCFHSLVIKQRRDNLGLTENIISGIAEVMAEYGRAIILEDDVLVSPSFLEYMNDALEFYKNEPMVWHISGWNFPIQSEGLPSTFLWRTALGWGWATWADRWNYYERDPQALLDEFDEIGIQNFNIYGSYNFWDQVINNATGKISTWAVFWYATIFKHGGLCLNPISAMTTNIGFDGSGTHYASIEHSLPHDSSSSYHKDGFPIDLSENRKVVSSIIRFNNDLNYEKKLNQNKTNVDLKRLTRVSLSPHYYFSYLSGKKVAIFGTADLSLLIFQLLRFRGISVCAFLVSSSGQYECIEGVPVGKSDQWHIFNPDVVINCVEGCHESVITSMLSDALPSCSIMSWRSL</sequence>
<keyword evidence="11" id="KW-0472">Membrane</keyword>
<keyword evidence="10" id="KW-0333">Golgi apparatus</keyword>
<dbReference type="RefSeq" id="WP_077095736.1">
    <property type="nucleotide sequence ID" value="NZ_CP118699.1"/>
</dbReference>
<dbReference type="EMBL" id="CP118942">
    <property type="protein sequence ID" value="WEE26098.1"/>
    <property type="molecule type" value="Genomic_DNA"/>
</dbReference>
<dbReference type="Proteomes" id="UP001214666">
    <property type="component" value="Chromosome"/>
</dbReference>
<keyword evidence="12" id="KW-0464">Manganese</keyword>
<dbReference type="InterPro" id="IPR029044">
    <property type="entry name" value="Nucleotide-diphossugar_trans"/>
</dbReference>
<organism evidence="13 14">
    <name type="scientific">Aeromonas hydrophila</name>
    <dbReference type="NCBI Taxonomy" id="644"/>
    <lineage>
        <taxon>Bacteria</taxon>
        <taxon>Pseudomonadati</taxon>
        <taxon>Pseudomonadota</taxon>
        <taxon>Gammaproteobacteria</taxon>
        <taxon>Aeromonadales</taxon>
        <taxon>Aeromonadaceae</taxon>
        <taxon>Aeromonas</taxon>
    </lineage>
</organism>
<evidence type="ECO:0000256" key="1">
    <source>
        <dbReference type="ARBA" id="ARBA00001936"/>
    </source>
</evidence>
<reference evidence="13" key="1">
    <citation type="submission" date="2023-02" db="EMBL/GenBank/DDBJ databases">
        <title>The sequence of Aeromonas hydrophila K533.</title>
        <authorList>
            <person name="Luo X."/>
        </authorList>
    </citation>
    <scope>NUCLEOTIDE SEQUENCE</scope>
    <source>
        <strain evidence="13">K533</strain>
    </source>
</reference>
<accession>A0AAX3P7F7</accession>
<evidence type="ECO:0000256" key="7">
    <source>
        <dbReference type="ARBA" id="ARBA00022723"/>
    </source>
</evidence>